<evidence type="ECO:0000313" key="15">
    <source>
        <dbReference type="Proteomes" id="UP000196074"/>
    </source>
</evidence>
<protein>
    <recommendedName>
        <fullName evidence="7 8">Ribonuclease P protein component</fullName>
        <shortName evidence="7">RNase P protein</shortName>
        <shortName evidence="7">RNaseP protein</shortName>
        <ecNumber evidence="7 8">3.1.26.5</ecNumber>
    </recommendedName>
    <alternativeName>
        <fullName evidence="7">Protein C5</fullName>
    </alternativeName>
</protein>
<evidence type="ECO:0000313" key="16">
    <source>
        <dbReference type="Proteomes" id="UP000196503"/>
    </source>
</evidence>
<comment type="similarity">
    <text evidence="7">Belongs to the RnpA family.</text>
</comment>
<proteinExistence type="inferred from homology"/>
<comment type="catalytic activity">
    <reaction evidence="7">
        <text>Endonucleolytic cleavage of RNA, removing 5'-extranucleotides from tRNA precursor.</text>
        <dbReference type="EC" id="3.1.26.5"/>
    </reaction>
</comment>
<dbReference type="InterPro" id="IPR020539">
    <property type="entry name" value="RNase_P_CS"/>
</dbReference>
<reference evidence="13 16" key="3">
    <citation type="submission" date="2017-05" db="EMBL/GenBank/DDBJ databases">
        <title>The Genome Sequence of Enterococcus faecium 2D5_DIV0622.</title>
        <authorList>
            <consortium name="The Broad Institute Genomics Platform"/>
            <consortium name="The Broad Institute Genomic Center for Infectious Diseases"/>
            <person name="Earl A."/>
            <person name="Manson A."/>
            <person name="Schwartman J."/>
            <person name="Gilmore M."/>
            <person name="Abouelleil A."/>
            <person name="Cao P."/>
            <person name="Chapman S."/>
            <person name="Cusick C."/>
            <person name="Shea T."/>
            <person name="Young S."/>
            <person name="Neafsey D."/>
            <person name="Nusbaum C."/>
            <person name="Birren B."/>
        </authorList>
    </citation>
    <scope>NUCLEOTIDE SEQUENCE [LARGE SCALE GENOMIC DNA]</scope>
    <source>
        <strain evidence="13 16">2D5_DIV0622</strain>
    </source>
</reference>
<evidence type="ECO:0000256" key="7">
    <source>
        <dbReference type="HAMAP-Rule" id="MF_00227"/>
    </source>
</evidence>
<evidence type="ECO:0000256" key="3">
    <source>
        <dbReference type="ARBA" id="ARBA00022722"/>
    </source>
</evidence>
<comment type="function">
    <text evidence="1 7">RNaseP catalyzes the removal of the 5'-leader sequence from pre-tRNA to produce the mature 5'-terminus. It can also cleave other RNA substrates such as 4.5S RNA. The protein component plays an auxiliary but essential role in vivo by binding to the 5'-leader sequence and broadening the substrate specificity of the ribozyme.</text>
</comment>
<keyword evidence="2 7" id="KW-0819">tRNA processing</keyword>
<accession>A0A0H2Q4I3</accession>
<evidence type="ECO:0000256" key="4">
    <source>
        <dbReference type="ARBA" id="ARBA00022759"/>
    </source>
</evidence>
<dbReference type="Proteomes" id="UP000588071">
    <property type="component" value="Unassembled WGS sequence"/>
</dbReference>
<dbReference type="InterPro" id="IPR014721">
    <property type="entry name" value="Ribsml_uS5_D2-typ_fold_subgr"/>
</dbReference>
<sequence>MRKSYRVKKESEFQRVFNQGASFANRRFVVYFIEKPEQPHFRVGLSVGKKVGNAVTRNAVKRKIRASIYQMKDQLRSDIDFIVIARASCADLPSAEIYSNLKHVLKLAKIYQEENNA</sequence>
<dbReference type="Proteomes" id="UP001255696">
    <property type="component" value="Unassembled WGS sequence"/>
</dbReference>
<keyword evidence="4 7" id="KW-0255">Endonuclease</keyword>
<dbReference type="EMBL" id="NFLC01000019">
    <property type="protein sequence ID" value="OUQ09629.1"/>
    <property type="molecule type" value="Genomic_DNA"/>
</dbReference>
<keyword evidence="3 7" id="KW-0540">Nuclease</keyword>
<dbReference type="NCBIfam" id="TIGR00188">
    <property type="entry name" value="rnpA"/>
    <property type="match status" value="1"/>
</dbReference>
<reference evidence="15" key="2">
    <citation type="submission" date="2017-04" db="EMBL/GenBank/DDBJ databases">
        <title>Function of individual gut microbiota members based on whole genome sequencing of pure cultures obtained from chicken caecum.</title>
        <authorList>
            <person name="Medvecky M."/>
            <person name="Cejkova D."/>
            <person name="Polansky O."/>
            <person name="Karasova D."/>
            <person name="Kubasova T."/>
            <person name="Cizek A."/>
            <person name="Rychlik I."/>
        </authorList>
    </citation>
    <scope>NUCLEOTIDE SEQUENCE [LARGE SCALE GENOMIC DNA]</scope>
    <source>
        <strain evidence="15">An144</strain>
    </source>
</reference>
<evidence type="ECO:0000256" key="6">
    <source>
        <dbReference type="ARBA" id="ARBA00022884"/>
    </source>
</evidence>
<dbReference type="FunFam" id="3.30.230.10:FF:000021">
    <property type="entry name" value="Ribonuclease P protein component"/>
    <property type="match status" value="1"/>
</dbReference>
<evidence type="ECO:0000256" key="5">
    <source>
        <dbReference type="ARBA" id="ARBA00022801"/>
    </source>
</evidence>
<dbReference type="InterPro" id="IPR020568">
    <property type="entry name" value="Ribosomal_Su5_D2-typ_SF"/>
</dbReference>
<reference evidence="14 17" key="1">
    <citation type="submission" date="2015-06" db="EMBL/GenBank/DDBJ databases">
        <title>The Genome Sequence of Enterococcus cecorum 170AEA1.</title>
        <authorList>
            <consortium name="The Broad Institute Genomics Platform"/>
            <consortium name="The Broad Institute Genome Sequencing Center for Infectious Disease"/>
            <person name="Earl A.M."/>
            <person name="Van Tyne D."/>
            <person name="Lebreton F."/>
            <person name="Saavedra J.T."/>
            <person name="Gilmore M.S."/>
            <person name="Manson McGuire A."/>
            <person name="Clock S."/>
            <person name="Crupain M."/>
            <person name="Rangan U."/>
            <person name="Young S."/>
            <person name="Abouelleil A."/>
            <person name="Cao P."/>
            <person name="Chapman S.B."/>
            <person name="Griggs A."/>
            <person name="Priest M."/>
            <person name="Shea T."/>
            <person name="Wortman J."/>
            <person name="Nusbaum C."/>
            <person name="Birren B."/>
        </authorList>
    </citation>
    <scope>NUCLEOTIDE SEQUENCE [LARGE SCALE GENOMIC DNA]</scope>
    <source>
        <strain evidence="14 17">170AEA1</strain>
    </source>
</reference>
<dbReference type="EMBL" id="NIBL01000002">
    <property type="protein sequence ID" value="OUZ17937.1"/>
    <property type="molecule type" value="Genomic_DNA"/>
</dbReference>
<dbReference type="Proteomes" id="UP000252800">
    <property type="component" value="Unassembled WGS sequence"/>
</dbReference>
<evidence type="ECO:0000313" key="11">
    <source>
        <dbReference type="EMBL" id="NME50615.1"/>
    </source>
</evidence>
<dbReference type="HAMAP" id="MF_00227">
    <property type="entry name" value="RNase_P"/>
    <property type="match status" value="1"/>
</dbReference>
<dbReference type="GO" id="GO:0004526">
    <property type="term" value="F:ribonuclease P activity"/>
    <property type="evidence" value="ECO:0007669"/>
    <property type="project" value="UniProtKB-UniRule"/>
</dbReference>
<dbReference type="PANTHER" id="PTHR33992:SF1">
    <property type="entry name" value="RIBONUCLEASE P PROTEIN COMPONENT"/>
    <property type="match status" value="1"/>
</dbReference>
<reference evidence="10" key="7">
    <citation type="submission" date="2023-12" db="EMBL/GenBank/DDBJ databases">
        <title>Molecular genomic analyses of Enterococcus cecorum from sepsis oubreaks in broilers.</title>
        <authorList>
            <person name="Rhoads D."/>
            <person name="Alrubaye A."/>
        </authorList>
    </citation>
    <scope>NUCLEOTIDE SEQUENCE</scope>
    <source>
        <strain evidence="10">1755</strain>
    </source>
</reference>
<dbReference type="GeneID" id="60872913"/>
<comment type="subunit">
    <text evidence="7">Consists of a catalytic RNA component (M1 or rnpB) and a protein subunit.</text>
</comment>
<dbReference type="GO" id="GO:0042781">
    <property type="term" value="F:3'-tRNA processing endoribonuclease activity"/>
    <property type="evidence" value="ECO:0007669"/>
    <property type="project" value="TreeGrafter"/>
</dbReference>
<dbReference type="PROSITE" id="PS00648">
    <property type="entry name" value="RIBONUCLEASE_P"/>
    <property type="match status" value="1"/>
</dbReference>
<evidence type="ECO:0000313" key="13">
    <source>
        <dbReference type="EMBL" id="OUZ17937.1"/>
    </source>
</evidence>
<keyword evidence="5 7" id="KW-0378">Hydrolase</keyword>
<dbReference type="EMBL" id="LEOY01000013">
    <property type="protein sequence ID" value="RBR28708.1"/>
    <property type="molecule type" value="Genomic_DNA"/>
</dbReference>
<dbReference type="AlphaFoldDB" id="A0A0H2Q4I3"/>
<evidence type="ECO:0000313" key="12">
    <source>
        <dbReference type="EMBL" id="OUQ09629.1"/>
    </source>
</evidence>
<dbReference type="GO" id="GO:0000049">
    <property type="term" value="F:tRNA binding"/>
    <property type="evidence" value="ECO:0007669"/>
    <property type="project" value="UniProtKB-UniRule"/>
</dbReference>
<evidence type="ECO:0000256" key="8">
    <source>
        <dbReference type="NCBIfam" id="TIGR00188"/>
    </source>
</evidence>
<evidence type="ECO:0000313" key="10">
    <source>
        <dbReference type="EMBL" id="MDZ5597946.1"/>
    </source>
</evidence>
<dbReference type="EMBL" id="JABAFV010000023">
    <property type="protein sequence ID" value="NME50615.1"/>
    <property type="molecule type" value="Genomic_DNA"/>
</dbReference>
<evidence type="ECO:0000313" key="18">
    <source>
        <dbReference type="Proteomes" id="UP000588071"/>
    </source>
</evidence>
<evidence type="ECO:0000256" key="1">
    <source>
        <dbReference type="ARBA" id="ARBA00002663"/>
    </source>
</evidence>
<dbReference type="Pfam" id="PF00825">
    <property type="entry name" value="Ribonuclease_P"/>
    <property type="match status" value="1"/>
</dbReference>
<reference evidence="9" key="6">
    <citation type="submission" date="2023-03" db="EMBL/GenBank/DDBJ databases">
        <authorList>
            <person name="Shen W."/>
            <person name="Cai J."/>
        </authorList>
    </citation>
    <scope>NUCLEOTIDE SEQUENCE</scope>
    <source>
        <strain evidence="9">B245-2</strain>
    </source>
</reference>
<dbReference type="Gene3D" id="3.30.230.10">
    <property type="match status" value="1"/>
</dbReference>
<dbReference type="GO" id="GO:0001682">
    <property type="term" value="P:tRNA 5'-leader removal"/>
    <property type="evidence" value="ECO:0007669"/>
    <property type="project" value="UniProtKB-UniRule"/>
</dbReference>
<dbReference type="EMBL" id="JAXOGL010000009">
    <property type="protein sequence ID" value="MDZ5597946.1"/>
    <property type="molecule type" value="Genomic_DNA"/>
</dbReference>
<comment type="caution">
    <text evidence="11">The sequence shown here is derived from an EMBL/GenBank/DDBJ whole genome shotgun (WGS) entry which is preliminary data.</text>
</comment>
<dbReference type="Proteomes" id="UP000196503">
    <property type="component" value="Unassembled WGS sequence"/>
</dbReference>
<evidence type="ECO:0000256" key="2">
    <source>
        <dbReference type="ARBA" id="ARBA00022694"/>
    </source>
</evidence>
<evidence type="ECO:0000313" key="14">
    <source>
        <dbReference type="EMBL" id="RBR28708.1"/>
    </source>
</evidence>
<dbReference type="PANTHER" id="PTHR33992">
    <property type="entry name" value="RIBONUCLEASE P PROTEIN COMPONENT"/>
    <property type="match status" value="1"/>
</dbReference>
<reference evidence="11 18" key="5">
    <citation type="submission" date="2020-04" db="EMBL/GenBank/DDBJ databases">
        <authorList>
            <person name="Hitch T.C.A."/>
            <person name="Wylensek D."/>
            <person name="Clavel T."/>
        </authorList>
    </citation>
    <scope>NUCLEOTIDE SEQUENCE [LARGE SCALE GENOMIC DNA]</scope>
    <source>
        <strain evidence="11 18">WCA-380-WT-3C</strain>
    </source>
</reference>
<dbReference type="Proteomes" id="UP001290582">
    <property type="component" value="Unassembled WGS sequence"/>
</dbReference>
<evidence type="ECO:0000313" key="17">
    <source>
        <dbReference type="Proteomes" id="UP000252800"/>
    </source>
</evidence>
<gene>
    <name evidence="7 11" type="primary">rnpA</name>
    <name evidence="13" type="ORF">A5869_001409</name>
    <name evidence="12" type="ORF">B5E88_09270</name>
    <name evidence="14" type="ORF">EB18_01637</name>
    <name evidence="11" type="ORF">HF857_10410</name>
    <name evidence="9" type="ORF">P7H47_05305</name>
    <name evidence="10" type="ORF">U1294_06865</name>
</gene>
<dbReference type="GO" id="GO:0030677">
    <property type="term" value="C:ribonuclease P complex"/>
    <property type="evidence" value="ECO:0007669"/>
    <property type="project" value="TreeGrafter"/>
</dbReference>
<reference evidence="12" key="4">
    <citation type="journal article" date="2018" name="BMC Genomics">
        <title>Whole genome sequencing and function prediction of 133 gut anaerobes isolated from chicken caecum in pure cultures.</title>
        <authorList>
            <person name="Medvecky M."/>
            <person name="Cejkova D."/>
            <person name="Polansky O."/>
            <person name="Karasova D."/>
            <person name="Kubasova T."/>
            <person name="Cizek A."/>
            <person name="Rychlik I."/>
        </authorList>
    </citation>
    <scope>NUCLEOTIDE SEQUENCE</scope>
    <source>
        <strain evidence="12">An144</strain>
    </source>
</reference>
<name>A0A0H2Q4I3_9ENTE</name>
<dbReference type="Proteomes" id="UP000196074">
    <property type="component" value="Unassembled WGS sequence"/>
</dbReference>
<dbReference type="InterPro" id="IPR000100">
    <property type="entry name" value="RNase_P"/>
</dbReference>
<evidence type="ECO:0000313" key="9">
    <source>
        <dbReference type="EMBL" id="MDT2796659.1"/>
    </source>
</evidence>
<keyword evidence="6 7" id="KW-0694">RNA-binding</keyword>
<organism evidence="11 18">
    <name type="scientific">Enterococcus cecorum</name>
    <dbReference type="NCBI Taxonomy" id="44008"/>
    <lineage>
        <taxon>Bacteria</taxon>
        <taxon>Bacillati</taxon>
        <taxon>Bacillota</taxon>
        <taxon>Bacilli</taxon>
        <taxon>Lactobacillales</taxon>
        <taxon>Enterococcaceae</taxon>
        <taxon>Enterococcus</taxon>
    </lineage>
</organism>
<dbReference type="EC" id="3.1.26.5" evidence="7 8"/>
<dbReference type="SUPFAM" id="SSF54211">
    <property type="entry name" value="Ribosomal protein S5 domain 2-like"/>
    <property type="match status" value="1"/>
</dbReference>
<dbReference type="RefSeq" id="WP_016250482.1">
    <property type="nucleotide sequence ID" value="NZ_AP035890.1"/>
</dbReference>
<dbReference type="EMBL" id="JARQBI010000009">
    <property type="protein sequence ID" value="MDT2796659.1"/>
    <property type="molecule type" value="Genomic_DNA"/>
</dbReference>